<evidence type="ECO:0000313" key="4">
    <source>
        <dbReference type="Proteomes" id="UP000332933"/>
    </source>
</evidence>
<feature type="transmembrane region" description="Helical" evidence="1">
    <location>
        <begin position="62"/>
        <end position="79"/>
    </location>
</feature>
<reference evidence="2" key="2">
    <citation type="submission" date="2019-06" db="EMBL/GenBank/DDBJ databases">
        <title>Genomics analysis of Aphanomyces spp. identifies a new class of oomycete effector associated with host adaptation.</title>
        <authorList>
            <person name="Gaulin E."/>
        </authorList>
    </citation>
    <scope>NUCLEOTIDE SEQUENCE</scope>
    <source>
        <strain evidence="2">CBS 578.67</strain>
    </source>
</reference>
<dbReference type="OrthoDB" id="10387737at2759"/>
<keyword evidence="1" id="KW-1133">Transmembrane helix</keyword>
<dbReference type="EMBL" id="VJMH01000516">
    <property type="protein sequence ID" value="KAF0715799.1"/>
    <property type="molecule type" value="Genomic_DNA"/>
</dbReference>
<accession>A0A485KBK6</accession>
<organism evidence="3 4">
    <name type="scientific">Aphanomyces stellatus</name>
    <dbReference type="NCBI Taxonomy" id="120398"/>
    <lineage>
        <taxon>Eukaryota</taxon>
        <taxon>Sar</taxon>
        <taxon>Stramenopiles</taxon>
        <taxon>Oomycota</taxon>
        <taxon>Saprolegniomycetes</taxon>
        <taxon>Saprolegniales</taxon>
        <taxon>Verrucalvaceae</taxon>
        <taxon>Aphanomyces</taxon>
    </lineage>
</organism>
<keyword evidence="1" id="KW-0472">Membrane</keyword>
<dbReference type="Proteomes" id="UP000332933">
    <property type="component" value="Unassembled WGS sequence"/>
</dbReference>
<evidence type="ECO:0000256" key="1">
    <source>
        <dbReference type="SAM" id="Phobius"/>
    </source>
</evidence>
<protein>
    <submittedName>
        <fullName evidence="3">Aste57867_3168 protein</fullName>
    </submittedName>
</protein>
<keyword evidence="1" id="KW-0812">Transmembrane</keyword>
<keyword evidence="4" id="KW-1185">Reference proteome</keyword>
<sequence>MEDMVSTLRWDLLWQAITRRVYKEIVHPHILLHGNIDEWIGRVAALFAMGLAFRLVKSFQTAITLGTASGAAASLLVYLRRRWKRSAQLQLTAQAAETNNVQQHQASTPSRG</sequence>
<proteinExistence type="predicted"/>
<dbReference type="AlphaFoldDB" id="A0A485KBK6"/>
<dbReference type="EMBL" id="CAADRA010000516">
    <property type="protein sequence ID" value="VFT80342.1"/>
    <property type="molecule type" value="Genomic_DNA"/>
</dbReference>
<name>A0A485KBK6_9STRA</name>
<gene>
    <name evidence="3" type="primary">Aste57867_3168</name>
    <name evidence="2" type="ORF">As57867_003159</name>
    <name evidence="3" type="ORF">ASTE57867_3168</name>
</gene>
<reference evidence="3 4" key="1">
    <citation type="submission" date="2019-03" db="EMBL/GenBank/DDBJ databases">
        <authorList>
            <person name="Gaulin E."/>
            <person name="Dumas B."/>
        </authorList>
    </citation>
    <scope>NUCLEOTIDE SEQUENCE [LARGE SCALE GENOMIC DNA]</scope>
    <source>
        <strain evidence="3">CBS 568.67</strain>
    </source>
</reference>
<evidence type="ECO:0000313" key="3">
    <source>
        <dbReference type="EMBL" id="VFT80342.1"/>
    </source>
</evidence>
<evidence type="ECO:0000313" key="2">
    <source>
        <dbReference type="EMBL" id="KAF0715799.1"/>
    </source>
</evidence>